<dbReference type="Proteomes" id="UP001347796">
    <property type="component" value="Unassembled WGS sequence"/>
</dbReference>
<keyword evidence="4" id="KW-1185">Reference proteome</keyword>
<dbReference type="InterPro" id="IPR056855">
    <property type="entry name" value="ATP-grasp_IQCH"/>
</dbReference>
<dbReference type="AlphaFoldDB" id="A0AAN8JQS5"/>
<reference evidence="3 4" key="1">
    <citation type="submission" date="2024-01" db="EMBL/GenBank/DDBJ databases">
        <title>The genome of the rayed Mediterranean limpet Patella caerulea (Linnaeus, 1758).</title>
        <authorList>
            <person name="Anh-Thu Weber A."/>
            <person name="Halstead-Nussloch G."/>
        </authorList>
    </citation>
    <scope>NUCLEOTIDE SEQUENCE [LARGE SCALE GENOMIC DNA]</scope>
    <source>
        <strain evidence="3">AATW-2023a</strain>
        <tissue evidence="3">Whole specimen</tissue>
    </source>
</reference>
<dbReference type="PROSITE" id="PS50096">
    <property type="entry name" value="IQ"/>
    <property type="match status" value="1"/>
</dbReference>
<sequence>MPVMTEIETRPEDVGHILVKVQDDLRQLRERLLAQGDGQSINVSDVEAALANTEKGLQRRTEEVVHHLDNRIQTFSLNGEYGQGMEPYTGIESTWDLKTNNRADHINRSGYLSRDTMVRKPMMSSAMLATKQPVQLQGLTPGQQMKQQRNLRAMFNPHNQQNRNVMQDNFGVQLPLIHSKKESKVPNKPVLGSTVEPLTVLPKANRVDAQLAPPPISEEDTQKGIMSLMERGLIPPAAQLTLDPSPVRQKSAHLHDPQKKNKSPAVSDITGLYAGVKLDVIAKELENSDAIVKVPGQPRADSSELRKYYNHSRITSATSTNYAKTPVSMKTYEMPLQPMRLPPLQVADAYQPPPTTPASGELKLMSHRFAIQHGRVRDNQPEFLAFKQHYCLSWGSIVTTIRQLEKMLSAYSVPIAFINGDRLADLSVEFELERPPFIEDLLTVIVNREDIESIIAKPGRKFLGQNGPVVAATCIQASWRRYVDRKQYLEYRRLKWAAGVIAISWIMHIKMAKVRKQLRQTRLDELERFKERAKKLAVNWDRISYNRRVIIHIPSLGLSQNIRDSIHDFGIRQNTQMGRLCDIHDPNVDVIFVSPVPLSDESYQYYSKLLGLKAAIGSGKVEDQEDVSDRYKIIIPEAIKSFPTHRMCLSTILKYSPIALQRIKRLIVGREALIVTGVPHKDDLSVADALDIPILAPEPDIAHLYSTKSGCKRIFASANVDMPHGEYDIYSLAQLHECLAQLVTENLNVKRWLFKLDDEFDGRGIATCDVTQFLECYKWALKESKRYGEKWSKKWAQEAAYIKILAEVPEILITYAQPVNKKIYPTWSKYLEAFLSQGGVIEACPPSESITTLSADLLIEPSGNVRILTVGDQIHAESPLSCWGMSIPQSSIEPSIINSACFNIAEACRSRGIVGYMTVDFVTFINDKVEQKLWALDISLSYSDTLSIFQLLRYTTGGKLDTENHIFNIKPPIPDEKKVKPKRKTGSEEPPNTCRYAVMSTRLLHTNLAVVHYSVFFQMCRAHGIGFDIKEKQGTAFTLIDSFSRERLGMITIGDNLQGALAMFARNLSVIHQEISAPNMQGDTNFKGAIEDIEGILGTTIQNAEDQLTKET</sequence>
<dbReference type="PANTHER" id="PTHR14465:SF0">
    <property type="entry name" value="IQ DOMAIN-CONTAINING PROTEIN H"/>
    <property type="match status" value="1"/>
</dbReference>
<dbReference type="Pfam" id="PF24923">
    <property type="entry name" value="ATP-grasp_IQCH"/>
    <property type="match status" value="1"/>
</dbReference>
<gene>
    <name evidence="3" type="ORF">SNE40_012061</name>
</gene>
<protein>
    <recommendedName>
        <fullName evidence="2">IQCH-like ATP-grasp domain-containing protein</fullName>
    </recommendedName>
</protein>
<accession>A0AAN8JQS5</accession>
<evidence type="ECO:0000313" key="4">
    <source>
        <dbReference type="Proteomes" id="UP001347796"/>
    </source>
</evidence>
<evidence type="ECO:0000313" key="3">
    <source>
        <dbReference type="EMBL" id="KAK6179778.1"/>
    </source>
</evidence>
<dbReference type="EMBL" id="JAZGQO010000008">
    <property type="protein sequence ID" value="KAK6179778.1"/>
    <property type="molecule type" value="Genomic_DNA"/>
</dbReference>
<comment type="caution">
    <text evidence="3">The sequence shown here is derived from an EMBL/GenBank/DDBJ whole genome shotgun (WGS) entry which is preliminary data.</text>
</comment>
<name>A0AAN8JQS5_PATCE</name>
<evidence type="ECO:0000256" key="1">
    <source>
        <dbReference type="SAM" id="MobiDB-lite"/>
    </source>
</evidence>
<feature type="domain" description="IQCH-like ATP-grasp" evidence="2">
    <location>
        <begin position="699"/>
        <end position="962"/>
    </location>
</feature>
<dbReference type="InterPro" id="IPR038752">
    <property type="entry name" value="IQCH"/>
</dbReference>
<evidence type="ECO:0000259" key="2">
    <source>
        <dbReference type="Pfam" id="PF24923"/>
    </source>
</evidence>
<dbReference type="InterPro" id="IPR000048">
    <property type="entry name" value="IQ_motif_EF-hand-BS"/>
</dbReference>
<dbReference type="Pfam" id="PF00612">
    <property type="entry name" value="IQ"/>
    <property type="match status" value="1"/>
</dbReference>
<proteinExistence type="predicted"/>
<organism evidence="3 4">
    <name type="scientific">Patella caerulea</name>
    <name type="common">Rayed Mediterranean limpet</name>
    <dbReference type="NCBI Taxonomy" id="87958"/>
    <lineage>
        <taxon>Eukaryota</taxon>
        <taxon>Metazoa</taxon>
        <taxon>Spiralia</taxon>
        <taxon>Lophotrochozoa</taxon>
        <taxon>Mollusca</taxon>
        <taxon>Gastropoda</taxon>
        <taxon>Patellogastropoda</taxon>
        <taxon>Patelloidea</taxon>
        <taxon>Patellidae</taxon>
        <taxon>Patella</taxon>
    </lineage>
</organism>
<dbReference type="PANTHER" id="PTHR14465">
    <property type="entry name" value="IQ DOMAIN-CONTAINING PROTEIN H"/>
    <property type="match status" value="1"/>
</dbReference>
<feature type="region of interest" description="Disordered" evidence="1">
    <location>
        <begin position="245"/>
        <end position="265"/>
    </location>
</feature>